<evidence type="ECO:0000313" key="1">
    <source>
        <dbReference type="EMBL" id="KAK6774028.1"/>
    </source>
</evidence>
<proteinExistence type="predicted"/>
<dbReference type="EMBL" id="JBANQN010000012">
    <property type="protein sequence ID" value="KAK6774028.1"/>
    <property type="molecule type" value="Genomic_DNA"/>
</dbReference>
<dbReference type="Proteomes" id="UP001371456">
    <property type="component" value="Unassembled WGS sequence"/>
</dbReference>
<reference evidence="1 2" key="1">
    <citation type="submission" date="2024-02" db="EMBL/GenBank/DDBJ databases">
        <title>de novo genome assembly of Solanum bulbocastanum strain 11H21.</title>
        <authorList>
            <person name="Hosaka A.J."/>
        </authorList>
    </citation>
    <scope>NUCLEOTIDE SEQUENCE [LARGE SCALE GENOMIC DNA]</scope>
    <source>
        <tissue evidence="1">Young leaves</tissue>
    </source>
</reference>
<organism evidence="1 2">
    <name type="scientific">Solanum bulbocastanum</name>
    <name type="common">Wild potato</name>
    <dbReference type="NCBI Taxonomy" id="147425"/>
    <lineage>
        <taxon>Eukaryota</taxon>
        <taxon>Viridiplantae</taxon>
        <taxon>Streptophyta</taxon>
        <taxon>Embryophyta</taxon>
        <taxon>Tracheophyta</taxon>
        <taxon>Spermatophyta</taxon>
        <taxon>Magnoliopsida</taxon>
        <taxon>eudicotyledons</taxon>
        <taxon>Gunneridae</taxon>
        <taxon>Pentapetalae</taxon>
        <taxon>asterids</taxon>
        <taxon>lamiids</taxon>
        <taxon>Solanales</taxon>
        <taxon>Solanaceae</taxon>
        <taxon>Solanoideae</taxon>
        <taxon>Solaneae</taxon>
        <taxon>Solanum</taxon>
    </lineage>
</organism>
<name>A0AAN8Y1Y3_SOLBU</name>
<accession>A0AAN8Y1Y3</accession>
<sequence length="87" mass="10519">MSLLQVSFPMPLHHWHYFEMKFRLHATISLQNVVYHYTFGADLRCKEMEMWMSINKTVCQTEKQLSYDISVKLYDHQQQTSFFLVVI</sequence>
<dbReference type="AlphaFoldDB" id="A0AAN8Y1Y3"/>
<protein>
    <submittedName>
        <fullName evidence="1">Uncharacterized protein</fullName>
    </submittedName>
</protein>
<gene>
    <name evidence="1" type="ORF">RDI58_029267</name>
</gene>
<comment type="caution">
    <text evidence="1">The sequence shown here is derived from an EMBL/GenBank/DDBJ whole genome shotgun (WGS) entry which is preliminary data.</text>
</comment>
<keyword evidence="2" id="KW-1185">Reference proteome</keyword>
<evidence type="ECO:0000313" key="2">
    <source>
        <dbReference type="Proteomes" id="UP001371456"/>
    </source>
</evidence>